<dbReference type="InterPro" id="IPR008365">
    <property type="entry name" value="Prostanoid_rcpt"/>
</dbReference>
<dbReference type="CDD" id="cd00637">
    <property type="entry name" value="7tm_classA_rhodopsin-like"/>
    <property type="match status" value="1"/>
</dbReference>
<keyword evidence="5" id="KW-0297">G-protein coupled receptor</keyword>
<feature type="domain" description="G-protein coupled receptors family 1 profile" evidence="11">
    <location>
        <begin position="39"/>
        <end position="286"/>
    </location>
</feature>
<evidence type="ECO:0000256" key="7">
    <source>
        <dbReference type="ARBA" id="ARBA00023170"/>
    </source>
</evidence>
<evidence type="ECO:0000259" key="11">
    <source>
        <dbReference type="PROSITE" id="PS50262"/>
    </source>
</evidence>
<dbReference type="InterPro" id="IPR017452">
    <property type="entry name" value="GPCR_Rhodpsn_7TM"/>
</dbReference>
<dbReference type="Proteomes" id="UP001217089">
    <property type="component" value="Unassembled WGS sequence"/>
</dbReference>
<evidence type="ECO:0000256" key="4">
    <source>
        <dbReference type="ARBA" id="ARBA00022989"/>
    </source>
</evidence>
<evidence type="ECO:0000256" key="9">
    <source>
        <dbReference type="ARBA" id="ARBA00023224"/>
    </source>
</evidence>
<dbReference type="Pfam" id="PF00001">
    <property type="entry name" value="7tm_1"/>
    <property type="match status" value="1"/>
</dbReference>
<feature type="transmembrane region" description="Helical" evidence="10">
    <location>
        <begin position="191"/>
        <end position="211"/>
    </location>
</feature>
<keyword evidence="6 10" id="KW-0472">Membrane</keyword>
<evidence type="ECO:0000256" key="2">
    <source>
        <dbReference type="ARBA" id="ARBA00022475"/>
    </source>
</evidence>
<dbReference type="Gene3D" id="1.20.1070.10">
    <property type="entry name" value="Rhodopsin 7-helix transmembrane proteins"/>
    <property type="match status" value="1"/>
</dbReference>
<dbReference type="PROSITE" id="PS50262">
    <property type="entry name" value="G_PROTEIN_RECEP_F1_2"/>
    <property type="match status" value="1"/>
</dbReference>
<evidence type="ECO:0000313" key="13">
    <source>
        <dbReference type="Proteomes" id="UP001217089"/>
    </source>
</evidence>
<keyword evidence="2" id="KW-1003">Cell membrane</keyword>
<comment type="caution">
    <text evidence="12">The sequence shown here is derived from an EMBL/GenBank/DDBJ whole genome shotgun (WGS) entry which is preliminary data.</text>
</comment>
<evidence type="ECO:0000256" key="8">
    <source>
        <dbReference type="ARBA" id="ARBA00023180"/>
    </source>
</evidence>
<gene>
    <name evidence="12" type="ORF">KUTeg_023137</name>
</gene>
<evidence type="ECO:0000256" key="3">
    <source>
        <dbReference type="ARBA" id="ARBA00022692"/>
    </source>
</evidence>
<dbReference type="InterPro" id="IPR000276">
    <property type="entry name" value="GPCR_Rhodpsn"/>
</dbReference>
<dbReference type="EMBL" id="JARBDR010000921">
    <property type="protein sequence ID" value="KAJ8299077.1"/>
    <property type="molecule type" value="Genomic_DNA"/>
</dbReference>
<evidence type="ECO:0000256" key="5">
    <source>
        <dbReference type="ARBA" id="ARBA00023040"/>
    </source>
</evidence>
<comment type="subcellular location">
    <subcellularLocation>
        <location evidence="1">Cell membrane</location>
        <topology evidence="1">Multi-pass membrane protein</topology>
    </subcellularLocation>
</comment>
<feature type="transmembrane region" description="Helical" evidence="10">
    <location>
        <begin position="140"/>
        <end position="160"/>
    </location>
</feature>
<accession>A0ABQ9E1D0</accession>
<feature type="transmembrane region" description="Helical" evidence="10">
    <location>
        <begin position="26"/>
        <end position="48"/>
    </location>
</feature>
<feature type="transmembrane region" description="Helical" evidence="10">
    <location>
        <begin position="60"/>
        <end position="86"/>
    </location>
</feature>
<dbReference type="PANTHER" id="PTHR11866:SF34">
    <property type="entry name" value="G-PROTEIN COUPLED RECEPTORS FAMILY 1 PROFILE DOMAIN-CONTAINING PROTEIN"/>
    <property type="match status" value="1"/>
</dbReference>
<evidence type="ECO:0000256" key="1">
    <source>
        <dbReference type="ARBA" id="ARBA00004651"/>
    </source>
</evidence>
<sequence>MAFHRNISYQKNSTNFEDFCGLNFSLAELPCLLLMTLIFNAVSIFVLVNIRGQIQTNDHFLVLTLAINDFVTTLLYAIMLVGGWITCGSIMEDNSCSIFGWLSTGMVVWSAWIIIIMTVVRYLATVRPVYYRTNVTVSKLAIALVVTLVLTLAQLIFPFFHLAVPYAFYEDNRICAYEFAPGRGGVIHRSILGILASEGLIATLIVLYCNISIICQLRRKNVVHATTSRVMTSKQTFKSKRTAFANVTKVRVLYDVVENSPDQNELRHSVTMILLFMSPLLNPLVYVACNKKYREYIVNGMKLCWSKISPKKKQNSINMDSTTNTDIYTTPSTQNLYELFQNVISYFPVNRDFHDKHLYKKSCDTFATKMEHHWKESLPYKKKNKIKRISCQIAIFKQHFVRGFYLLHLLLRANICIYLFIYFYLLF</sequence>
<keyword evidence="13" id="KW-1185">Reference proteome</keyword>
<reference evidence="12 13" key="1">
    <citation type="submission" date="2022-12" db="EMBL/GenBank/DDBJ databases">
        <title>Chromosome-level genome of Tegillarca granosa.</title>
        <authorList>
            <person name="Kim J."/>
        </authorList>
    </citation>
    <scope>NUCLEOTIDE SEQUENCE [LARGE SCALE GENOMIC DNA]</scope>
    <source>
        <strain evidence="12">Teg-2019</strain>
        <tissue evidence="12">Adductor muscle</tissue>
    </source>
</reference>
<dbReference type="SUPFAM" id="SSF81321">
    <property type="entry name" value="Family A G protein-coupled receptor-like"/>
    <property type="match status" value="1"/>
</dbReference>
<dbReference type="PANTHER" id="PTHR11866">
    <property type="entry name" value="G-PROTEIN COUPLED RECEPTOR FAMILY 1 MEMBER"/>
    <property type="match status" value="1"/>
</dbReference>
<proteinExistence type="predicted"/>
<keyword evidence="4 10" id="KW-1133">Transmembrane helix</keyword>
<feature type="transmembrane region" description="Helical" evidence="10">
    <location>
        <begin position="404"/>
        <end position="425"/>
    </location>
</feature>
<evidence type="ECO:0000256" key="10">
    <source>
        <dbReference type="SAM" id="Phobius"/>
    </source>
</evidence>
<dbReference type="PRINTS" id="PR00237">
    <property type="entry name" value="GPCRRHODOPSN"/>
</dbReference>
<keyword evidence="7" id="KW-0675">Receptor</keyword>
<keyword evidence="3 10" id="KW-0812">Transmembrane</keyword>
<keyword evidence="8" id="KW-0325">Glycoprotein</keyword>
<feature type="transmembrane region" description="Helical" evidence="10">
    <location>
        <begin position="98"/>
        <end position="120"/>
    </location>
</feature>
<organism evidence="12 13">
    <name type="scientific">Tegillarca granosa</name>
    <name type="common">Malaysian cockle</name>
    <name type="synonym">Anadara granosa</name>
    <dbReference type="NCBI Taxonomy" id="220873"/>
    <lineage>
        <taxon>Eukaryota</taxon>
        <taxon>Metazoa</taxon>
        <taxon>Spiralia</taxon>
        <taxon>Lophotrochozoa</taxon>
        <taxon>Mollusca</taxon>
        <taxon>Bivalvia</taxon>
        <taxon>Autobranchia</taxon>
        <taxon>Pteriomorphia</taxon>
        <taxon>Arcoida</taxon>
        <taxon>Arcoidea</taxon>
        <taxon>Arcidae</taxon>
        <taxon>Tegillarca</taxon>
    </lineage>
</organism>
<name>A0ABQ9E1D0_TEGGR</name>
<keyword evidence="9" id="KW-0807">Transducer</keyword>
<evidence type="ECO:0000313" key="12">
    <source>
        <dbReference type="EMBL" id="KAJ8299077.1"/>
    </source>
</evidence>
<evidence type="ECO:0000256" key="6">
    <source>
        <dbReference type="ARBA" id="ARBA00023136"/>
    </source>
</evidence>
<protein>
    <recommendedName>
        <fullName evidence="11">G-protein coupled receptors family 1 profile domain-containing protein</fullName>
    </recommendedName>
</protein>